<dbReference type="EMBL" id="JYDJ01000204">
    <property type="protein sequence ID" value="KRX40298.1"/>
    <property type="molecule type" value="Genomic_DNA"/>
</dbReference>
<feature type="region of interest" description="Disordered" evidence="1">
    <location>
        <begin position="1"/>
        <end position="20"/>
    </location>
</feature>
<evidence type="ECO:0000256" key="1">
    <source>
        <dbReference type="SAM" id="MobiDB-lite"/>
    </source>
</evidence>
<evidence type="ECO:0000313" key="2">
    <source>
        <dbReference type="EMBL" id="KRX40298.1"/>
    </source>
</evidence>
<dbReference type="Gene3D" id="2.40.70.10">
    <property type="entry name" value="Acid Proteases"/>
    <property type="match status" value="1"/>
</dbReference>
<evidence type="ECO:0000313" key="3">
    <source>
        <dbReference type="Proteomes" id="UP000055048"/>
    </source>
</evidence>
<dbReference type="AlphaFoldDB" id="A0A0V0TMQ5"/>
<reference evidence="2 3" key="1">
    <citation type="submission" date="2015-01" db="EMBL/GenBank/DDBJ databases">
        <title>Evolution of Trichinella species and genotypes.</title>
        <authorList>
            <person name="Korhonen P.K."/>
            <person name="Edoardo P."/>
            <person name="Giuseppe L.R."/>
            <person name="Gasser R.B."/>
        </authorList>
    </citation>
    <scope>NUCLEOTIDE SEQUENCE [LARGE SCALE GENOMIC DNA]</scope>
    <source>
        <strain evidence="2">ISS417</strain>
    </source>
</reference>
<keyword evidence="3" id="KW-1185">Reference proteome</keyword>
<comment type="caution">
    <text evidence="2">The sequence shown here is derived from an EMBL/GenBank/DDBJ whole genome shotgun (WGS) entry which is preliminary data.</text>
</comment>
<organism evidence="2 3">
    <name type="scientific">Trichinella murrelli</name>
    <dbReference type="NCBI Taxonomy" id="144512"/>
    <lineage>
        <taxon>Eukaryota</taxon>
        <taxon>Metazoa</taxon>
        <taxon>Ecdysozoa</taxon>
        <taxon>Nematoda</taxon>
        <taxon>Enoplea</taxon>
        <taxon>Dorylaimia</taxon>
        <taxon>Trichinellida</taxon>
        <taxon>Trichinellidae</taxon>
        <taxon>Trichinella</taxon>
    </lineage>
</organism>
<accession>A0A0V0TMQ5</accession>
<dbReference type="Proteomes" id="UP000055048">
    <property type="component" value="Unassembled WGS sequence"/>
</dbReference>
<name>A0A0V0TMQ5_9BILA</name>
<gene>
    <name evidence="2" type="ORF">T05_15184</name>
</gene>
<proteinExistence type="predicted"/>
<dbReference type="InterPro" id="IPR021109">
    <property type="entry name" value="Peptidase_aspartic_dom_sf"/>
</dbReference>
<sequence length="124" mass="13459">MRRLSQHKSTGGEPLEAAGGSILHSDGRRVRLCGQGTLPLQVVSWRGRIHVAVVESLVVPGILGSNFLDQYVKLIDWQAGKMTMTDGSRVRIIHEPAPATRCGIGFAWITASPREVSMVRRGGT</sequence>
<protein>
    <submittedName>
        <fullName evidence="2">Uncharacterized protein</fullName>
    </submittedName>
</protein>